<dbReference type="InterPro" id="IPR012337">
    <property type="entry name" value="RNaseH-like_sf"/>
</dbReference>
<dbReference type="PANTHER" id="PTHR46148:SF44">
    <property type="entry name" value="GAG-POL POLYPROTEIN"/>
    <property type="match status" value="1"/>
</dbReference>
<organism evidence="1 2">
    <name type="scientific">Gossypium australe</name>
    <dbReference type="NCBI Taxonomy" id="47621"/>
    <lineage>
        <taxon>Eukaryota</taxon>
        <taxon>Viridiplantae</taxon>
        <taxon>Streptophyta</taxon>
        <taxon>Embryophyta</taxon>
        <taxon>Tracheophyta</taxon>
        <taxon>Spermatophyta</taxon>
        <taxon>Magnoliopsida</taxon>
        <taxon>eudicotyledons</taxon>
        <taxon>Gunneridae</taxon>
        <taxon>Pentapetalae</taxon>
        <taxon>rosids</taxon>
        <taxon>malvids</taxon>
        <taxon>Malvales</taxon>
        <taxon>Malvaceae</taxon>
        <taxon>Malvoideae</taxon>
        <taxon>Gossypium</taxon>
    </lineage>
</organism>
<sequence length="213" mass="24695">MVGHETRYFRICIEVFDLSASESRASGAFGFALTCDDTKVEMRQSYMYFVSGLTLTLKKKDVVWVVVDRLTKSAHFILNKLEEALGTNLNFSTAFHPQTNGQFERVIQVLEDTLRCCVLKFEGNWEKYLPLIDDKVFLKVSQWKKILRFGCKGKLRPVAYRLALLVELEKIHIVFHVSMLGRYRSDPSHVISPLEIEIQHDMTYNEELIRILA</sequence>
<proteinExistence type="predicted"/>
<dbReference type="InterPro" id="IPR036397">
    <property type="entry name" value="RNaseH_sf"/>
</dbReference>
<evidence type="ECO:0000313" key="1">
    <source>
        <dbReference type="EMBL" id="KAA3465832.1"/>
    </source>
</evidence>
<keyword evidence="2" id="KW-1185">Reference proteome</keyword>
<dbReference type="SUPFAM" id="SSF53098">
    <property type="entry name" value="Ribonuclease H-like"/>
    <property type="match status" value="1"/>
</dbReference>
<gene>
    <name evidence="1" type="ORF">EPI10_000970</name>
</gene>
<dbReference type="Proteomes" id="UP000325315">
    <property type="component" value="Unassembled WGS sequence"/>
</dbReference>
<name>A0A5B6V9G5_9ROSI</name>
<dbReference type="OrthoDB" id="1909122at2759"/>
<accession>A0A5B6V9G5</accession>
<dbReference type="PANTHER" id="PTHR46148">
    <property type="entry name" value="CHROMO DOMAIN-CONTAINING PROTEIN"/>
    <property type="match status" value="1"/>
</dbReference>
<evidence type="ECO:0000313" key="2">
    <source>
        <dbReference type="Proteomes" id="UP000325315"/>
    </source>
</evidence>
<reference evidence="2" key="1">
    <citation type="journal article" date="2019" name="Plant Biotechnol. J.">
        <title>Genome sequencing of the Australian wild diploid species Gossypium australe highlights disease resistance and delayed gland morphogenesis.</title>
        <authorList>
            <person name="Cai Y."/>
            <person name="Cai X."/>
            <person name="Wang Q."/>
            <person name="Wang P."/>
            <person name="Zhang Y."/>
            <person name="Cai C."/>
            <person name="Xu Y."/>
            <person name="Wang K."/>
            <person name="Zhou Z."/>
            <person name="Wang C."/>
            <person name="Geng S."/>
            <person name="Li B."/>
            <person name="Dong Q."/>
            <person name="Hou Y."/>
            <person name="Wang H."/>
            <person name="Ai P."/>
            <person name="Liu Z."/>
            <person name="Yi F."/>
            <person name="Sun M."/>
            <person name="An G."/>
            <person name="Cheng J."/>
            <person name="Zhang Y."/>
            <person name="Shi Q."/>
            <person name="Xie Y."/>
            <person name="Shi X."/>
            <person name="Chang Y."/>
            <person name="Huang F."/>
            <person name="Chen Y."/>
            <person name="Hong S."/>
            <person name="Mi L."/>
            <person name="Sun Q."/>
            <person name="Zhang L."/>
            <person name="Zhou B."/>
            <person name="Peng R."/>
            <person name="Zhang X."/>
            <person name="Liu F."/>
        </authorList>
    </citation>
    <scope>NUCLEOTIDE SEQUENCE [LARGE SCALE GENOMIC DNA]</scope>
    <source>
        <strain evidence="2">cv. PA1801</strain>
    </source>
</reference>
<comment type="caution">
    <text evidence="1">The sequence shown here is derived from an EMBL/GenBank/DDBJ whole genome shotgun (WGS) entry which is preliminary data.</text>
</comment>
<dbReference type="AlphaFoldDB" id="A0A5B6V9G5"/>
<dbReference type="EMBL" id="SMMG02000007">
    <property type="protein sequence ID" value="KAA3465832.1"/>
    <property type="molecule type" value="Genomic_DNA"/>
</dbReference>
<protein>
    <submittedName>
        <fullName evidence="1">Phosphoribosylaminoimidazole-succinocarboxamide synthase, chloroplastic-like</fullName>
    </submittedName>
</protein>
<dbReference type="GO" id="GO:0003676">
    <property type="term" value="F:nucleic acid binding"/>
    <property type="evidence" value="ECO:0007669"/>
    <property type="project" value="InterPro"/>
</dbReference>
<dbReference type="Gene3D" id="3.30.420.10">
    <property type="entry name" value="Ribonuclease H-like superfamily/Ribonuclease H"/>
    <property type="match status" value="1"/>
</dbReference>